<organism evidence="1">
    <name type="scientific">viral metagenome</name>
    <dbReference type="NCBI Taxonomy" id="1070528"/>
    <lineage>
        <taxon>unclassified sequences</taxon>
        <taxon>metagenomes</taxon>
        <taxon>organismal metagenomes</taxon>
    </lineage>
</organism>
<dbReference type="SUPFAM" id="SSF47598">
    <property type="entry name" value="Ribbon-helix-helix"/>
    <property type="match status" value="1"/>
</dbReference>
<dbReference type="InterPro" id="IPR013321">
    <property type="entry name" value="Arc_rbn_hlx_hlx"/>
</dbReference>
<proteinExistence type="predicted"/>
<sequence length="54" mass="6292">MPDKLIKLMLHHVPESVRKGIKIAALQDGITMQSLIVNILREWLDWRAREKGEI</sequence>
<dbReference type="EMBL" id="MT141524">
    <property type="protein sequence ID" value="QJA64674.1"/>
    <property type="molecule type" value="Genomic_DNA"/>
</dbReference>
<reference evidence="1" key="1">
    <citation type="submission" date="2020-03" db="EMBL/GenBank/DDBJ databases">
        <title>The deep terrestrial virosphere.</title>
        <authorList>
            <person name="Holmfeldt K."/>
            <person name="Nilsson E."/>
            <person name="Simone D."/>
            <person name="Lopez-Fernandez M."/>
            <person name="Wu X."/>
            <person name="de Brujin I."/>
            <person name="Lundin D."/>
            <person name="Andersson A."/>
            <person name="Bertilsson S."/>
            <person name="Dopson M."/>
        </authorList>
    </citation>
    <scope>NUCLEOTIDE SEQUENCE</scope>
    <source>
        <strain evidence="1">MM415B00475</strain>
    </source>
</reference>
<protein>
    <submittedName>
        <fullName evidence="1">Uncharacterized protein</fullName>
    </submittedName>
</protein>
<gene>
    <name evidence="1" type="ORF">MM415B00475_0008</name>
</gene>
<dbReference type="AlphaFoldDB" id="A0A6M3J4Q7"/>
<dbReference type="InterPro" id="IPR010985">
    <property type="entry name" value="Ribbon_hlx_hlx"/>
</dbReference>
<name>A0A6M3J4Q7_9ZZZZ</name>
<dbReference type="GO" id="GO:0006355">
    <property type="term" value="P:regulation of DNA-templated transcription"/>
    <property type="evidence" value="ECO:0007669"/>
    <property type="project" value="InterPro"/>
</dbReference>
<evidence type="ECO:0000313" key="1">
    <source>
        <dbReference type="EMBL" id="QJA64674.1"/>
    </source>
</evidence>
<dbReference type="Gene3D" id="1.10.1220.10">
    <property type="entry name" value="Met repressor-like"/>
    <property type="match status" value="1"/>
</dbReference>
<accession>A0A6M3J4Q7</accession>